<evidence type="ECO:0000256" key="1">
    <source>
        <dbReference type="ARBA" id="ARBA00004141"/>
    </source>
</evidence>
<comment type="subcellular location">
    <subcellularLocation>
        <location evidence="9">Cell membrane</location>
        <topology evidence="9">Multi-pass membrane protein</topology>
    </subcellularLocation>
    <subcellularLocation>
        <location evidence="1">Membrane</location>
        <topology evidence="1">Multi-pass membrane protein</topology>
    </subcellularLocation>
</comment>
<comment type="subunit">
    <text evidence="2">The complex is composed of two ATP-binding proteins (CysA), two transmembrane proteins (CysT and CysW) and a solute-binding protein (CysP).</text>
</comment>
<evidence type="ECO:0000256" key="8">
    <source>
        <dbReference type="ARBA" id="ARBA00025323"/>
    </source>
</evidence>
<dbReference type="InterPro" id="IPR005667">
    <property type="entry name" value="Sulph_transpt2"/>
</dbReference>
<dbReference type="PANTHER" id="PTHR30406:SF8">
    <property type="entry name" value="SULFATE TRANSPORT SYSTEM PERMEASE PROTEIN CYST"/>
    <property type="match status" value="1"/>
</dbReference>
<dbReference type="InterPro" id="IPR006469">
    <property type="entry name" value="NifC_ABC_porter"/>
</dbReference>
<evidence type="ECO:0000256" key="4">
    <source>
        <dbReference type="ARBA" id="ARBA00022692"/>
    </source>
</evidence>
<dbReference type="PANTHER" id="PTHR30406">
    <property type="entry name" value="SULFATE TRANSPORT SYSTEM PERMEASE PROTEIN"/>
    <property type="match status" value="1"/>
</dbReference>
<dbReference type="Pfam" id="PF00528">
    <property type="entry name" value="BPD_transp_1"/>
    <property type="match status" value="1"/>
</dbReference>
<dbReference type="InterPro" id="IPR000515">
    <property type="entry name" value="MetI-like"/>
</dbReference>
<dbReference type="RefSeq" id="WP_106007202.1">
    <property type="nucleotide sequence ID" value="NZ_PVXL01000065.1"/>
</dbReference>
<evidence type="ECO:0000256" key="7">
    <source>
        <dbReference type="ARBA" id="ARBA00023136"/>
    </source>
</evidence>
<feature type="domain" description="ABC transmembrane type-1" evidence="10">
    <location>
        <begin position="50"/>
        <end position="253"/>
    </location>
</feature>
<feature type="transmembrane region" description="Helical" evidence="9">
    <location>
        <begin position="88"/>
        <end position="109"/>
    </location>
</feature>
<dbReference type="GO" id="GO:0015419">
    <property type="term" value="F:ABC-type sulfate transporter activity"/>
    <property type="evidence" value="ECO:0007669"/>
    <property type="project" value="InterPro"/>
</dbReference>
<evidence type="ECO:0000313" key="11">
    <source>
        <dbReference type="EMBL" id="PRR70366.1"/>
    </source>
</evidence>
<keyword evidence="3 9" id="KW-0813">Transport</keyword>
<keyword evidence="5 9" id="KW-1133">Transmembrane helix</keyword>
<keyword evidence="4 9" id="KW-0812">Transmembrane</keyword>
<sequence length="266" mass="28344">MGAKLFKMVNVLITSMVVLFILAAVSTVLIRGIPYIIPASLKAPELVFAIRLSLLTSIVSTAACLLVAMPVAYTLARYNLTGQGIAANLLRIPLTLPPVVSGVCLLLLFGTTTFGEILARMGLRFVFTVPGIILAQFFVNLPALITVLKAAIEAVDIRLEYVARTLGCTPARAFLKVTLPLIRNNILAGLVLTWGKALGEFGAVLMLAGATRFKTETLPISIYLNMATGDMEALMASAAILILIAAISLAVFERAGVKLYERVPGL</sequence>
<dbReference type="AlphaFoldDB" id="A0A9X7J1Y8"/>
<comment type="function">
    <text evidence="8">Part of the ABC transporter complex CysAWTP (TC 3.A.1.6.1) involved in sulfate/thiosulfate import. Probably responsible for the translocation of the substrate across the membrane.</text>
</comment>
<keyword evidence="12" id="KW-1185">Reference proteome</keyword>
<evidence type="ECO:0000256" key="3">
    <source>
        <dbReference type="ARBA" id="ARBA00022448"/>
    </source>
</evidence>
<feature type="transmembrane region" description="Helical" evidence="9">
    <location>
        <begin position="12"/>
        <end position="37"/>
    </location>
</feature>
<dbReference type="PROSITE" id="PS50928">
    <property type="entry name" value="ABC_TM1"/>
    <property type="match status" value="1"/>
</dbReference>
<keyword evidence="7 9" id="KW-0472">Membrane</keyword>
<dbReference type="SUPFAM" id="SSF161098">
    <property type="entry name" value="MetI-like"/>
    <property type="match status" value="1"/>
</dbReference>
<organism evidence="11 12">
    <name type="scientific">Neomoorella stamsii</name>
    <dbReference type="NCBI Taxonomy" id="1266720"/>
    <lineage>
        <taxon>Bacteria</taxon>
        <taxon>Bacillati</taxon>
        <taxon>Bacillota</taxon>
        <taxon>Clostridia</taxon>
        <taxon>Neomoorellales</taxon>
        <taxon>Neomoorellaceae</taxon>
        <taxon>Neomoorella</taxon>
    </lineage>
</organism>
<evidence type="ECO:0000256" key="2">
    <source>
        <dbReference type="ARBA" id="ARBA00011779"/>
    </source>
</evidence>
<dbReference type="NCBIfam" id="TIGR01581">
    <property type="entry name" value="Mo_ABC_porter"/>
    <property type="match status" value="1"/>
</dbReference>
<feature type="transmembrane region" description="Helical" evidence="9">
    <location>
        <begin position="233"/>
        <end position="252"/>
    </location>
</feature>
<dbReference type="CDD" id="cd06261">
    <property type="entry name" value="TM_PBP2"/>
    <property type="match status" value="1"/>
</dbReference>
<dbReference type="Gene3D" id="1.10.3720.10">
    <property type="entry name" value="MetI-like"/>
    <property type="match status" value="1"/>
</dbReference>
<evidence type="ECO:0000259" key="10">
    <source>
        <dbReference type="PROSITE" id="PS50928"/>
    </source>
</evidence>
<evidence type="ECO:0000313" key="12">
    <source>
        <dbReference type="Proteomes" id="UP000239430"/>
    </source>
</evidence>
<feature type="transmembrane region" description="Helical" evidence="9">
    <location>
        <begin position="121"/>
        <end position="139"/>
    </location>
</feature>
<evidence type="ECO:0000256" key="5">
    <source>
        <dbReference type="ARBA" id="ARBA00022989"/>
    </source>
</evidence>
<keyword evidence="6" id="KW-0764">Sulfate transport</keyword>
<evidence type="ECO:0000256" key="6">
    <source>
        <dbReference type="ARBA" id="ARBA00023032"/>
    </source>
</evidence>
<proteinExistence type="inferred from homology"/>
<comment type="similarity">
    <text evidence="9">Belongs to the binding-protein-dependent transport system permease family.</text>
</comment>
<evidence type="ECO:0000256" key="9">
    <source>
        <dbReference type="RuleBase" id="RU363032"/>
    </source>
</evidence>
<dbReference type="InterPro" id="IPR035906">
    <property type="entry name" value="MetI-like_sf"/>
</dbReference>
<reference evidence="11 12" key="1">
    <citation type="submission" date="2018-03" db="EMBL/GenBank/DDBJ databases">
        <title>Genome sequence of Moorella stamsii DSM 26217.</title>
        <authorList>
            <person name="Poehlein A."/>
            <person name="Daniel R."/>
        </authorList>
    </citation>
    <scope>NUCLEOTIDE SEQUENCE [LARGE SCALE GENOMIC DNA]</scope>
    <source>
        <strain evidence="12">DSM 26217</strain>
    </source>
</reference>
<dbReference type="EMBL" id="PVXL01000065">
    <property type="protein sequence ID" value="PRR70366.1"/>
    <property type="molecule type" value="Genomic_DNA"/>
</dbReference>
<comment type="caution">
    <text evidence="11">The sequence shown here is derived from an EMBL/GenBank/DDBJ whole genome shotgun (WGS) entry which is preliminary data.</text>
</comment>
<dbReference type="Proteomes" id="UP000239430">
    <property type="component" value="Unassembled WGS sequence"/>
</dbReference>
<name>A0A9X7J1Y8_9FIRM</name>
<dbReference type="GO" id="GO:0005886">
    <property type="term" value="C:plasma membrane"/>
    <property type="evidence" value="ECO:0007669"/>
    <property type="project" value="UniProtKB-SubCell"/>
</dbReference>
<accession>A0A9X7J1Y8</accession>
<gene>
    <name evidence="11" type="primary">cysW_3</name>
    <name evidence="11" type="ORF">MOST_27580</name>
</gene>
<feature type="transmembrane region" description="Helical" evidence="9">
    <location>
        <begin position="49"/>
        <end position="76"/>
    </location>
</feature>
<protein>
    <submittedName>
        <fullName evidence="11">Sulfate transport system permease protein CysW</fullName>
    </submittedName>
</protein>
<feature type="transmembrane region" description="Helical" evidence="9">
    <location>
        <begin position="186"/>
        <end position="213"/>
    </location>
</feature>